<comment type="caution">
    <text evidence="2">The sequence shown here is derived from an EMBL/GenBank/DDBJ whole genome shotgun (WGS) entry which is preliminary data.</text>
</comment>
<dbReference type="GO" id="GO:0042254">
    <property type="term" value="P:ribosome biogenesis"/>
    <property type="evidence" value="ECO:0007669"/>
    <property type="project" value="InterPro"/>
</dbReference>
<dbReference type="InterPro" id="IPR007504">
    <property type="entry name" value="H/ACA_rnp_Gar1/Naf1"/>
</dbReference>
<gene>
    <name evidence="2" type="ORF">C0188_01065</name>
    <name evidence="1" type="ORF">ENO39_00380</name>
</gene>
<dbReference type="EMBL" id="DSFH01000009">
    <property type="protein sequence ID" value="HEW63505.1"/>
    <property type="molecule type" value="Genomic_DNA"/>
</dbReference>
<reference evidence="2 3" key="1">
    <citation type="submission" date="2018-01" db="EMBL/GenBank/DDBJ databases">
        <title>Metagenomic assembled genomes from two thermal pools in the Uzon Caldera, Kamchatka, Russia.</title>
        <authorList>
            <person name="Wilkins L."/>
            <person name="Ettinger C."/>
        </authorList>
    </citation>
    <scope>NUCLEOTIDE SEQUENCE [LARGE SCALE GENOMIC DNA]</scope>
    <source>
        <strain evidence="2">ZAV-06</strain>
    </source>
</reference>
<evidence type="ECO:0000313" key="3">
    <source>
        <dbReference type="Proteomes" id="UP000237153"/>
    </source>
</evidence>
<dbReference type="InterPro" id="IPR009000">
    <property type="entry name" value="Transl_B-barrel_sf"/>
</dbReference>
<dbReference type="SUPFAM" id="SSF50447">
    <property type="entry name" value="Translation proteins"/>
    <property type="match status" value="1"/>
</dbReference>
<dbReference type="AlphaFoldDB" id="A0A2J6N7T3"/>
<dbReference type="InterPro" id="IPR038664">
    <property type="entry name" value="Gar1/Naf1_Cbf5-bd_sf"/>
</dbReference>
<dbReference type="EMBL" id="PNIM01000004">
    <property type="protein sequence ID" value="PMB75909.1"/>
    <property type="molecule type" value="Genomic_DNA"/>
</dbReference>
<protein>
    <submittedName>
        <fullName evidence="1">H/ACA RNA-protein complex protein Gar1</fullName>
    </submittedName>
    <submittedName>
        <fullName evidence="2">Threonine-phosphate decarboxylase</fullName>
    </submittedName>
</protein>
<name>A0A2J6N7T3_9CREN</name>
<proteinExistence type="predicted"/>
<organism evidence="2 3">
    <name type="scientific">Fervidicoccus fontis</name>
    <dbReference type="NCBI Taxonomy" id="683846"/>
    <lineage>
        <taxon>Archaea</taxon>
        <taxon>Thermoproteota</taxon>
        <taxon>Thermoprotei</taxon>
        <taxon>Fervidicoccales</taxon>
        <taxon>Fervidicoccaceae</taxon>
        <taxon>Fervidicoccus</taxon>
    </lineage>
</organism>
<accession>A0A2J6N7T3</accession>
<reference evidence="1" key="2">
    <citation type="journal article" date="2020" name="mSystems">
        <title>Genome- and Community-Level Interaction Insights into Carbon Utilization and Element Cycling Functions of Hydrothermarchaeota in Hydrothermal Sediment.</title>
        <authorList>
            <person name="Zhou Z."/>
            <person name="Liu Y."/>
            <person name="Xu W."/>
            <person name="Pan J."/>
            <person name="Luo Z.H."/>
            <person name="Li M."/>
        </authorList>
    </citation>
    <scope>NUCLEOTIDE SEQUENCE [LARGE SCALE GENOMIC DNA]</scope>
    <source>
        <strain evidence="1">SpSt-1261</strain>
    </source>
</reference>
<sequence length="93" mass="10513">MVKVLLKKLGVIEKVATNNLLLVKITDSKNIPNIGNRVLLPDFRGFGKVMDVIGNVNNPYAVIKPFKKEEDLSKYIGQVLLVDERTFTSRKKK</sequence>
<dbReference type="Pfam" id="PF04410">
    <property type="entry name" value="Gar1"/>
    <property type="match status" value="1"/>
</dbReference>
<dbReference type="GO" id="GO:0001522">
    <property type="term" value="P:pseudouridine synthesis"/>
    <property type="evidence" value="ECO:0007669"/>
    <property type="project" value="InterPro"/>
</dbReference>
<dbReference type="Proteomes" id="UP000237153">
    <property type="component" value="Unassembled WGS sequence"/>
</dbReference>
<evidence type="ECO:0000313" key="1">
    <source>
        <dbReference type="EMBL" id="HEW63505.1"/>
    </source>
</evidence>
<dbReference type="Proteomes" id="UP000886076">
    <property type="component" value="Unassembled WGS sequence"/>
</dbReference>
<evidence type="ECO:0000313" key="2">
    <source>
        <dbReference type="EMBL" id="PMB75909.1"/>
    </source>
</evidence>
<dbReference type="Gene3D" id="2.40.10.230">
    <property type="entry name" value="Probable tRNA pseudouridine synthase domain"/>
    <property type="match status" value="1"/>
</dbReference>